<feature type="transmembrane region" description="Helical" evidence="7">
    <location>
        <begin position="178"/>
        <end position="202"/>
    </location>
</feature>
<dbReference type="PANTHER" id="PTHR11640:SF164">
    <property type="entry name" value="MAM DOMAIN-CONTAINING GLYCOSYLPHOSPHATIDYLINOSITOL ANCHOR PROTEIN 1"/>
    <property type="match status" value="1"/>
</dbReference>
<accession>A0ABM1VU20</accession>
<dbReference type="InterPro" id="IPR051275">
    <property type="entry name" value="Cell_adhesion_signaling"/>
</dbReference>
<keyword evidence="9" id="KW-1185">Reference proteome</keyword>
<dbReference type="InterPro" id="IPR003598">
    <property type="entry name" value="Ig_sub2"/>
</dbReference>
<keyword evidence="7" id="KW-0812">Transmembrane</keyword>
<feature type="region of interest" description="Disordered" evidence="6">
    <location>
        <begin position="1"/>
        <end position="31"/>
    </location>
</feature>
<keyword evidence="7" id="KW-1133">Transmembrane helix</keyword>
<keyword evidence="2 7" id="KW-0472">Membrane</keyword>
<dbReference type="SUPFAM" id="SSF48726">
    <property type="entry name" value="Immunoglobulin"/>
    <property type="match status" value="1"/>
</dbReference>
<evidence type="ECO:0000313" key="9">
    <source>
        <dbReference type="Proteomes" id="UP000694888"/>
    </source>
</evidence>
<dbReference type="Proteomes" id="UP000694888">
    <property type="component" value="Unplaced"/>
</dbReference>
<dbReference type="Pfam" id="PF13927">
    <property type="entry name" value="Ig_3"/>
    <property type="match status" value="1"/>
</dbReference>
<evidence type="ECO:0000256" key="4">
    <source>
        <dbReference type="ARBA" id="ARBA00023180"/>
    </source>
</evidence>
<gene>
    <name evidence="10" type="primary">LOC118477769</name>
</gene>
<dbReference type="InterPro" id="IPR003599">
    <property type="entry name" value="Ig_sub"/>
</dbReference>
<evidence type="ECO:0000256" key="2">
    <source>
        <dbReference type="ARBA" id="ARBA00023136"/>
    </source>
</evidence>
<keyword evidence="4" id="KW-0325">Glycoprotein</keyword>
<keyword evidence="3" id="KW-1015">Disulfide bond</keyword>
<dbReference type="PANTHER" id="PTHR11640">
    <property type="entry name" value="NEPHRIN"/>
    <property type="match status" value="1"/>
</dbReference>
<name>A0ABM1VU20_APLCA</name>
<protein>
    <submittedName>
        <fullName evidence="10">Uncharacterized protein LOC118477769</fullName>
    </submittedName>
</protein>
<dbReference type="InterPro" id="IPR036179">
    <property type="entry name" value="Ig-like_dom_sf"/>
</dbReference>
<evidence type="ECO:0000313" key="10">
    <source>
        <dbReference type="RefSeq" id="XP_035825912.1"/>
    </source>
</evidence>
<proteinExistence type="predicted"/>
<dbReference type="SMART" id="SM00408">
    <property type="entry name" value="IGc2"/>
    <property type="match status" value="1"/>
</dbReference>
<dbReference type="RefSeq" id="XP_035825912.1">
    <property type="nucleotide sequence ID" value="XM_035970019.1"/>
</dbReference>
<evidence type="ECO:0000256" key="7">
    <source>
        <dbReference type="SAM" id="Phobius"/>
    </source>
</evidence>
<evidence type="ECO:0000256" key="6">
    <source>
        <dbReference type="SAM" id="MobiDB-lite"/>
    </source>
</evidence>
<keyword evidence="5" id="KW-0393">Immunoglobulin domain</keyword>
<dbReference type="SMART" id="SM00409">
    <property type="entry name" value="IG"/>
    <property type="match status" value="1"/>
</dbReference>
<organism evidence="9 10">
    <name type="scientific">Aplysia californica</name>
    <name type="common">California sea hare</name>
    <dbReference type="NCBI Taxonomy" id="6500"/>
    <lineage>
        <taxon>Eukaryota</taxon>
        <taxon>Metazoa</taxon>
        <taxon>Spiralia</taxon>
        <taxon>Lophotrochozoa</taxon>
        <taxon>Mollusca</taxon>
        <taxon>Gastropoda</taxon>
        <taxon>Heterobranchia</taxon>
        <taxon>Euthyneura</taxon>
        <taxon>Tectipleura</taxon>
        <taxon>Aplysiida</taxon>
        <taxon>Aplysioidea</taxon>
        <taxon>Aplysiidae</taxon>
        <taxon>Aplysia</taxon>
    </lineage>
</organism>
<feature type="domain" description="Ig-like" evidence="8">
    <location>
        <begin position="63"/>
        <end position="159"/>
    </location>
</feature>
<dbReference type="PROSITE" id="PS50835">
    <property type="entry name" value="IG_LIKE"/>
    <property type="match status" value="1"/>
</dbReference>
<sequence length="203" mass="22212">MNRVHKRRVWDSNLVRPAPQSGDSEDSNTNYSCVAGDNVGVTLGRIKYLNKKDSPSVQVKRNPEITITGSQFVSSGDDVSLFCNASMLGNPRRALVWLKDSVQVPTEGARVSWGYVVSPNRETLSAKLQITKARPDDSGLYTCRSRDHKLTTSAQVNVQSAGSNNVKRAGSVSQESSAVLSVQCAISNITFLTYMFFVHVLLT</sequence>
<evidence type="ECO:0000259" key="8">
    <source>
        <dbReference type="PROSITE" id="PS50835"/>
    </source>
</evidence>
<dbReference type="GeneID" id="118477769"/>
<dbReference type="InterPro" id="IPR007110">
    <property type="entry name" value="Ig-like_dom"/>
</dbReference>
<comment type="subcellular location">
    <subcellularLocation>
        <location evidence="1">Membrane</location>
        <topology evidence="1">Single-pass type I membrane protein</topology>
    </subcellularLocation>
</comment>
<dbReference type="InterPro" id="IPR013783">
    <property type="entry name" value="Ig-like_fold"/>
</dbReference>
<evidence type="ECO:0000256" key="1">
    <source>
        <dbReference type="ARBA" id="ARBA00004479"/>
    </source>
</evidence>
<evidence type="ECO:0000256" key="5">
    <source>
        <dbReference type="ARBA" id="ARBA00023319"/>
    </source>
</evidence>
<evidence type="ECO:0000256" key="3">
    <source>
        <dbReference type="ARBA" id="ARBA00023157"/>
    </source>
</evidence>
<reference evidence="10" key="1">
    <citation type="submission" date="2025-08" db="UniProtKB">
        <authorList>
            <consortium name="RefSeq"/>
        </authorList>
    </citation>
    <scope>IDENTIFICATION</scope>
</reference>
<dbReference type="Gene3D" id="2.60.40.10">
    <property type="entry name" value="Immunoglobulins"/>
    <property type="match status" value="1"/>
</dbReference>